<dbReference type="AlphaFoldDB" id="A0A5R8KAB6"/>
<feature type="transmembrane region" description="Helical" evidence="1">
    <location>
        <begin position="303"/>
        <end position="319"/>
    </location>
</feature>
<dbReference type="PANTHER" id="PTHR23028">
    <property type="entry name" value="ACETYLTRANSFERASE"/>
    <property type="match status" value="1"/>
</dbReference>
<keyword evidence="3" id="KW-0808">Transferase</keyword>
<feature type="transmembrane region" description="Helical" evidence="1">
    <location>
        <begin position="339"/>
        <end position="359"/>
    </location>
</feature>
<feature type="transmembrane region" description="Helical" evidence="1">
    <location>
        <begin position="165"/>
        <end position="183"/>
    </location>
</feature>
<feature type="transmembrane region" description="Helical" evidence="1">
    <location>
        <begin position="30"/>
        <end position="47"/>
    </location>
</feature>
<proteinExistence type="predicted"/>
<name>A0A5R8KAB6_9BACT</name>
<dbReference type="InterPro" id="IPR050879">
    <property type="entry name" value="Acyltransferase_3"/>
</dbReference>
<sequence length="383" mass="43785">MGSFRLILALIVVAAHTMPANQLTLINGNLAVKIFFTVSGFYMALILSDKYQINSRVNLSLFYSNRCYRIFPALWTALILELVLAWGMEHGASIQWDMWVERCKQLSTEGRIDLLAVYGFCQVSGIGVDLMHLFSYQGGNGLVPVSGPVTTVGDWRGWSAFPMSHAWSISCELMFYLAAPFLVRVTTWKLLCFVILPTVVATHFIRLGPLWSAAIDFWVPFQAGYFVLGIVSWRLFRWTARMGFSRDKKSLTIVIVALITWLGLYRYWSEVSYRGAEIALFALILIALPILFHHTKSVKWDRFLGEFSYPIYLVHISVIRLTQVDEFKTYLEAGFISSAAHWLTVCAISGAISLIYMLAIDRRIEHWRQERLLQWHGHWSTSS</sequence>
<feature type="domain" description="Acyltransferase 3" evidence="2">
    <location>
        <begin position="4"/>
        <end position="356"/>
    </location>
</feature>
<comment type="caution">
    <text evidence="3">The sequence shown here is derived from an EMBL/GenBank/DDBJ whole genome shotgun (WGS) entry which is preliminary data.</text>
</comment>
<keyword evidence="1" id="KW-0812">Transmembrane</keyword>
<organism evidence="3 4">
    <name type="scientific">Phragmitibacter flavus</name>
    <dbReference type="NCBI Taxonomy" id="2576071"/>
    <lineage>
        <taxon>Bacteria</taxon>
        <taxon>Pseudomonadati</taxon>
        <taxon>Verrucomicrobiota</taxon>
        <taxon>Verrucomicrobiia</taxon>
        <taxon>Verrucomicrobiales</taxon>
        <taxon>Verrucomicrobiaceae</taxon>
        <taxon>Phragmitibacter</taxon>
    </lineage>
</organism>
<evidence type="ECO:0000313" key="4">
    <source>
        <dbReference type="Proteomes" id="UP000306196"/>
    </source>
</evidence>
<dbReference type="InterPro" id="IPR002656">
    <property type="entry name" value="Acyl_transf_3_dom"/>
</dbReference>
<reference evidence="3 4" key="1">
    <citation type="submission" date="2019-05" db="EMBL/GenBank/DDBJ databases">
        <title>Verrucobacter flavum gen. nov., sp. nov. a new member of the family Verrucomicrobiaceae.</title>
        <authorList>
            <person name="Szuroczki S."/>
            <person name="Abbaszade G."/>
            <person name="Szabo A."/>
            <person name="Felfoldi T."/>
            <person name="Schumann P."/>
            <person name="Boka K."/>
            <person name="Keki Z."/>
            <person name="Toumi M."/>
            <person name="Toth E."/>
        </authorList>
    </citation>
    <scope>NUCLEOTIDE SEQUENCE [LARGE SCALE GENOMIC DNA]</scope>
    <source>
        <strain evidence="3 4">MG-N-17</strain>
    </source>
</reference>
<dbReference type="Pfam" id="PF01757">
    <property type="entry name" value="Acyl_transf_3"/>
    <property type="match status" value="1"/>
</dbReference>
<gene>
    <name evidence="3" type="ORF">FEM03_17990</name>
</gene>
<accession>A0A5R8KAB6</accession>
<dbReference type="Proteomes" id="UP000306196">
    <property type="component" value="Unassembled WGS sequence"/>
</dbReference>
<feature type="transmembrane region" description="Helical" evidence="1">
    <location>
        <begin position="271"/>
        <end position="291"/>
    </location>
</feature>
<dbReference type="OrthoDB" id="9796461at2"/>
<feature type="transmembrane region" description="Helical" evidence="1">
    <location>
        <begin position="68"/>
        <end position="88"/>
    </location>
</feature>
<evidence type="ECO:0000259" key="2">
    <source>
        <dbReference type="Pfam" id="PF01757"/>
    </source>
</evidence>
<feature type="transmembrane region" description="Helical" evidence="1">
    <location>
        <begin position="217"/>
        <end position="236"/>
    </location>
</feature>
<evidence type="ECO:0000256" key="1">
    <source>
        <dbReference type="SAM" id="Phobius"/>
    </source>
</evidence>
<dbReference type="GO" id="GO:0016747">
    <property type="term" value="F:acyltransferase activity, transferring groups other than amino-acyl groups"/>
    <property type="evidence" value="ECO:0007669"/>
    <property type="project" value="InterPro"/>
</dbReference>
<keyword evidence="1" id="KW-1133">Transmembrane helix</keyword>
<keyword evidence="4" id="KW-1185">Reference proteome</keyword>
<evidence type="ECO:0000313" key="3">
    <source>
        <dbReference type="EMBL" id="TLD69263.1"/>
    </source>
</evidence>
<keyword evidence="3" id="KW-0012">Acyltransferase</keyword>
<protein>
    <submittedName>
        <fullName evidence="3">Acyltransferase</fullName>
    </submittedName>
</protein>
<dbReference type="RefSeq" id="WP_138087678.1">
    <property type="nucleotide sequence ID" value="NZ_VAUV01000014.1"/>
</dbReference>
<feature type="transmembrane region" description="Helical" evidence="1">
    <location>
        <begin position="248"/>
        <end position="265"/>
    </location>
</feature>
<feature type="transmembrane region" description="Helical" evidence="1">
    <location>
        <begin position="190"/>
        <end position="211"/>
    </location>
</feature>
<keyword evidence="1" id="KW-0472">Membrane</keyword>
<dbReference type="EMBL" id="VAUV01000014">
    <property type="protein sequence ID" value="TLD69263.1"/>
    <property type="molecule type" value="Genomic_DNA"/>
</dbReference>